<keyword evidence="3" id="KW-0282">Flagellum</keyword>
<evidence type="ECO:0000313" key="3">
    <source>
        <dbReference type="EMBL" id="MFD1264222.1"/>
    </source>
</evidence>
<dbReference type="Pfam" id="PF02120">
    <property type="entry name" value="Flg_hook"/>
    <property type="match status" value="1"/>
</dbReference>
<sequence>MIPADLAARLRLLNEASFFNSEPPVPGLQRAREIQSQLPELVPGQRFFATLQRTLPDGTFRALVAGQQMTLALNTAAKSGDTLELEVSQVTPRAVFARIVGQEAAATVTASAQPALSQTGRLISFLLTGQPAAQPASLAANQPLLAAPPANGAQLAPLLRQALGQSGLFYESHQADWVLGRRDTASLTSEPQGQAQTRSTAQGASQAATGQAVHQGVASPKSGAQSGQPAAAEGSERAAQARGAALADEAAPVRTAPIPDRLIPIVHQQLDALATQQYVWHGQAWPGQAVEWRIEDPERDDGSAEEETAHGWDSTLRLTLPRLGGVEAQLHLSGKQVALRLRADEADTLVALDAGAAALASALEAVDLRLSGLIVEPSHD</sequence>
<comment type="caution">
    <text evidence="3">The sequence shown here is derived from an EMBL/GenBank/DDBJ whole genome shotgun (WGS) entry which is preliminary data.</text>
</comment>
<protein>
    <submittedName>
        <fullName evidence="3">Flagellar hook-length control protein FliK</fullName>
    </submittedName>
</protein>
<feature type="region of interest" description="Disordered" evidence="1">
    <location>
        <begin position="185"/>
        <end position="252"/>
    </location>
</feature>
<feature type="compositionally biased region" description="Low complexity" evidence="1">
    <location>
        <begin position="230"/>
        <end position="250"/>
    </location>
</feature>
<dbReference type="RefSeq" id="WP_277831017.1">
    <property type="nucleotide sequence ID" value="NZ_JARQZE010000002.1"/>
</dbReference>
<accession>A0ABW3WEV1</accession>
<keyword evidence="3" id="KW-0966">Cell projection</keyword>
<keyword evidence="4" id="KW-1185">Reference proteome</keyword>
<dbReference type="EMBL" id="JBHTMC010000024">
    <property type="protein sequence ID" value="MFD1264222.1"/>
    <property type="molecule type" value="Genomic_DNA"/>
</dbReference>
<dbReference type="Gene3D" id="3.30.750.140">
    <property type="match status" value="1"/>
</dbReference>
<feature type="domain" description="Flagellar hook-length control protein-like C-terminal" evidence="2">
    <location>
        <begin position="306"/>
        <end position="375"/>
    </location>
</feature>
<organism evidence="3 4">
    <name type="scientific">Thauera mechernichensis</name>
    <dbReference type="NCBI Taxonomy" id="82788"/>
    <lineage>
        <taxon>Bacteria</taxon>
        <taxon>Pseudomonadati</taxon>
        <taxon>Pseudomonadota</taxon>
        <taxon>Betaproteobacteria</taxon>
        <taxon>Rhodocyclales</taxon>
        <taxon>Zoogloeaceae</taxon>
        <taxon>Thauera</taxon>
    </lineage>
</organism>
<evidence type="ECO:0000313" key="4">
    <source>
        <dbReference type="Proteomes" id="UP001597158"/>
    </source>
</evidence>
<dbReference type="Proteomes" id="UP001597158">
    <property type="component" value="Unassembled WGS sequence"/>
</dbReference>
<gene>
    <name evidence="3" type="ORF">ACFQ4M_11555</name>
</gene>
<feature type="compositionally biased region" description="Low complexity" evidence="1">
    <location>
        <begin position="192"/>
        <end position="212"/>
    </location>
</feature>
<name>A0ABW3WEV1_9RHOO</name>
<proteinExistence type="predicted"/>
<evidence type="ECO:0000259" key="2">
    <source>
        <dbReference type="Pfam" id="PF02120"/>
    </source>
</evidence>
<keyword evidence="3" id="KW-0969">Cilium</keyword>
<dbReference type="InterPro" id="IPR021136">
    <property type="entry name" value="Flagellar_hook_control-like_C"/>
</dbReference>
<dbReference type="InterPro" id="IPR038610">
    <property type="entry name" value="FliK-like_C_sf"/>
</dbReference>
<reference evidence="4" key="1">
    <citation type="journal article" date="2019" name="Int. J. Syst. Evol. Microbiol.">
        <title>The Global Catalogue of Microorganisms (GCM) 10K type strain sequencing project: providing services to taxonomists for standard genome sequencing and annotation.</title>
        <authorList>
            <consortium name="The Broad Institute Genomics Platform"/>
            <consortium name="The Broad Institute Genome Sequencing Center for Infectious Disease"/>
            <person name="Wu L."/>
            <person name="Ma J."/>
        </authorList>
    </citation>
    <scope>NUCLEOTIDE SEQUENCE [LARGE SCALE GENOMIC DNA]</scope>
    <source>
        <strain evidence="4">CCUG 48884</strain>
    </source>
</reference>
<evidence type="ECO:0000256" key="1">
    <source>
        <dbReference type="SAM" id="MobiDB-lite"/>
    </source>
</evidence>